<proteinExistence type="predicted"/>
<dbReference type="AlphaFoldDB" id="A0A5P6P8W0"/>
<feature type="transmembrane region" description="Helical" evidence="1">
    <location>
        <begin position="380"/>
        <end position="402"/>
    </location>
</feature>
<dbReference type="OrthoDB" id="5245199at2"/>
<evidence type="ECO:0000256" key="1">
    <source>
        <dbReference type="SAM" id="Phobius"/>
    </source>
</evidence>
<keyword evidence="1" id="KW-1133">Transmembrane helix</keyword>
<dbReference type="KEGG" id="bbet:F8237_21515"/>
<sequence>MFGASLSRWTMSYFTAALCALLCAEALMAAGVGFPSQPLVAPLTLVLVHLVAIGWLSLLMSGALIQFVPVLVAKPLAHPELPVVALALLLTGLGSLLLGFLGMAGFSVGSMPWLPLGAIGLAGGFALNLWNLGRTLWSARPVGLPARFVAAGLLSLVGVVMLGMIFSLTLGGWTTNAAFLRLTSEGIPFHAALGLGGWLTFTAMGVSYRLLAMFMLAPEAEHRSSRIAFLTGTMAILVILIGGPVCLLIFGQGVIPPLLAALAGALVSLALYGQDIMRLYRTRKRPKIELNARVFAWALGSLGLAVLLLVAVAALGPTDRQIGGVVFLFAFGWLTALGLAKLYKIVAFLTWLECYGMLLGKRPTPRVQDLVDEPRAMPWFWLYFTGVGAASLAMFLGAPLVFRGAAFAMLIATARISFELVLTRNLAAVPRAMLPGGHRAWPRLHLPIL</sequence>
<feature type="transmembrane region" description="Helical" evidence="1">
    <location>
        <begin position="84"/>
        <end position="107"/>
    </location>
</feature>
<feature type="transmembrane region" description="Helical" evidence="1">
    <location>
        <begin position="39"/>
        <end position="72"/>
    </location>
</feature>
<protein>
    <submittedName>
        <fullName evidence="2">Uncharacterized protein</fullName>
    </submittedName>
</protein>
<feature type="transmembrane region" description="Helical" evidence="1">
    <location>
        <begin position="187"/>
        <end position="206"/>
    </location>
</feature>
<feature type="transmembrane region" description="Helical" evidence="1">
    <location>
        <begin position="144"/>
        <end position="167"/>
    </location>
</feature>
<organism evidence="2 3">
    <name type="scientific">Bradyrhizobium betae</name>
    <dbReference type="NCBI Taxonomy" id="244734"/>
    <lineage>
        <taxon>Bacteria</taxon>
        <taxon>Pseudomonadati</taxon>
        <taxon>Pseudomonadota</taxon>
        <taxon>Alphaproteobacteria</taxon>
        <taxon>Hyphomicrobiales</taxon>
        <taxon>Nitrobacteraceae</taxon>
        <taxon>Bradyrhizobium</taxon>
    </lineage>
</organism>
<feature type="transmembrane region" description="Helical" evidence="1">
    <location>
        <begin position="256"/>
        <end position="273"/>
    </location>
</feature>
<feature type="transmembrane region" description="Helical" evidence="1">
    <location>
        <begin position="294"/>
        <end position="316"/>
    </location>
</feature>
<dbReference type="RefSeq" id="WP_151647708.1">
    <property type="nucleotide sequence ID" value="NZ_CP044543.1"/>
</dbReference>
<accession>A0A5P6P8W0</accession>
<keyword evidence="1" id="KW-0472">Membrane</keyword>
<evidence type="ECO:0000313" key="2">
    <source>
        <dbReference type="EMBL" id="QFI74760.1"/>
    </source>
</evidence>
<dbReference type="EMBL" id="CP044543">
    <property type="protein sequence ID" value="QFI74760.1"/>
    <property type="molecule type" value="Genomic_DNA"/>
</dbReference>
<reference evidence="3" key="1">
    <citation type="submission" date="2019-10" db="EMBL/GenBank/DDBJ databases">
        <title>Complete Genome Sequence of Bradyrhizobium betae type strain PL7HG1T.</title>
        <authorList>
            <person name="Bromfield E.S.P."/>
            <person name="Cloutier S."/>
        </authorList>
    </citation>
    <scope>NUCLEOTIDE SEQUENCE [LARGE SCALE GENOMIC DNA]</scope>
    <source>
        <strain evidence="3">PL7HG1</strain>
    </source>
</reference>
<keyword evidence="1" id="KW-0812">Transmembrane</keyword>
<name>A0A5P6P8W0_9BRAD</name>
<dbReference type="Proteomes" id="UP000325641">
    <property type="component" value="Chromosome"/>
</dbReference>
<feature type="transmembrane region" description="Helical" evidence="1">
    <location>
        <begin position="227"/>
        <end position="250"/>
    </location>
</feature>
<evidence type="ECO:0000313" key="3">
    <source>
        <dbReference type="Proteomes" id="UP000325641"/>
    </source>
</evidence>
<feature type="transmembrane region" description="Helical" evidence="1">
    <location>
        <begin position="322"/>
        <end position="340"/>
    </location>
</feature>
<feature type="transmembrane region" description="Helical" evidence="1">
    <location>
        <begin position="113"/>
        <end position="132"/>
    </location>
</feature>
<gene>
    <name evidence="2" type="ORF">F8237_21515</name>
</gene>